<dbReference type="Proteomes" id="UP000823388">
    <property type="component" value="Chromosome 2K"/>
</dbReference>
<feature type="compositionally biased region" description="Low complexity" evidence="1">
    <location>
        <begin position="124"/>
        <end position="139"/>
    </location>
</feature>
<proteinExistence type="predicted"/>
<reference evidence="2" key="1">
    <citation type="submission" date="2020-05" db="EMBL/GenBank/DDBJ databases">
        <title>WGS assembly of Panicum virgatum.</title>
        <authorList>
            <person name="Lovell J.T."/>
            <person name="Jenkins J."/>
            <person name="Shu S."/>
            <person name="Juenger T.E."/>
            <person name="Schmutz J."/>
        </authorList>
    </citation>
    <scope>NUCLEOTIDE SEQUENCE</scope>
    <source>
        <strain evidence="2">AP13</strain>
    </source>
</reference>
<keyword evidence="3" id="KW-1185">Reference proteome</keyword>
<feature type="region of interest" description="Disordered" evidence="1">
    <location>
        <begin position="113"/>
        <end position="158"/>
    </location>
</feature>
<gene>
    <name evidence="2" type="ORF">PVAP13_2KG096032</name>
</gene>
<protein>
    <submittedName>
        <fullName evidence="2">Uncharacterized protein</fullName>
    </submittedName>
</protein>
<name>A0A8T0VZM9_PANVG</name>
<sequence length="200" mass="20492">AYHARLLPIAAAPPPLSPIIPLAQLLRPDALPPYHAAVPPSHRRLLARADGDPLTAANRGTSTSAGEGGSGFGGALAGSQITLAAALQSSCDTTSNSRLPGACGRLHHASLLGARPERRPARFGSTTSGAAPGPSPSRGAARRPAHPRRMGCCRGHPSHRVPPHLHPCGPGAPPISPWVTAARSAARPCVEQRYGASLFC</sequence>
<comment type="caution">
    <text evidence="2">The sequence shown here is derived from an EMBL/GenBank/DDBJ whole genome shotgun (WGS) entry which is preliminary data.</text>
</comment>
<dbReference type="EMBL" id="CM029039">
    <property type="protein sequence ID" value="KAG2640475.1"/>
    <property type="molecule type" value="Genomic_DNA"/>
</dbReference>
<organism evidence="2 3">
    <name type="scientific">Panicum virgatum</name>
    <name type="common">Blackwell switchgrass</name>
    <dbReference type="NCBI Taxonomy" id="38727"/>
    <lineage>
        <taxon>Eukaryota</taxon>
        <taxon>Viridiplantae</taxon>
        <taxon>Streptophyta</taxon>
        <taxon>Embryophyta</taxon>
        <taxon>Tracheophyta</taxon>
        <taxon>Spermatophyta</taxon>
        <taxon>Magnoliopsida</taxon>
        <taxon>Liliopsida</taxon>
        <taxon>Poales</taxon>
        <taxon>Poaceae</taxon>
        <taxon>PACMAD clade</taxon>
        <taxon>Panicoideae</taxon>
        <taxon>Panicodae</taxon>
        <taxon>Paniceae</taxon>
        <taxon>Panicinae</taxon>
        <taxon>Panicum</taxon>
        <taxon>Panicum sect. Hiantes</taxon>
    </lineage>
</organism>
<accession>A0A8T0VZM9</accession>
<evidence type="ECO:0000313" key="3">
    <source>
        <dbReference type="Proteomes" id="UP000823388"/>
    </source>
</evidence>
<evidence type="ECO:0000256" key="1">
    <source>
        <dbReference type="SAM" id="MobiDB-lite"/>
    </source>
</evidence>
<dbReference type="AlphaFoldDB" id="A0A8T0VZM9"/>
<feature type="non-terminal residue" evidence="2">
    <location>
        <position position="1"/>
    </location>
</feature>
<evidence type="ECO:0000313" key="2">
    <source>
        <dbReference type="EMBL" id="KAG2640475.1"/>
    </source>
</evidence>
<feature type="compositionally biased region" description="Basic residues" evidence="1">
    <location>
        <begin position="140"/>
        <end position="158"/>
    </location>
</feature>